<dbReference type="Proteomes" id="UP001151287">
    <property type="component" value="Unassembled WGS sequence"/>
</dbReference>
<evidence type="ECO:0000256" key="3">
    <source>
        <dbReference type="ARBA" id="ARBA00023315"/>
    </source>
</evidence>
<dbReference type="FunFam" id="3.40.630.30:FF:000064">
    <property type="entry name" value="GNAT family acetyltransferase"/>
    <property type="match status" value="1"/>
</dbReference>
<dbReference type="EMBL" id="JAMQYH010000076">
    <property type="protein sequence ID" value="KAJ1683909.1"/>
    <property type="molecule type" value="Genomic_DNA"/>
</dbReference>
<keyword evidence="2" id="KW-0808">Transferase</keyword>
<name>A0A9P9Z7R6_9POAL</name>
<evidence type="ECO:0000313" key="5">
    <source>
        <dbReference type="EMBL" id="KAJ1683909.1"/>
    </source>
</evidence>
<dbReference type="InterPro" id="IPR016181">
    <property type="entry name" value="Acyl_CoA_acyltransferase"/>
</dbReference>
<dbReference type="AlphaFoldDB" id="A0A9P9Z7R6"/>
<dbReference type="CDD" id="cd04301">
    <property type="entry name" value="NAT_SF"/>
    <property type="match status" value="1"/>
</dbReference>
<proteinExistence type="inferred from homology"/>
<dbReference type="InterPro" id="IPR000182">
    <property type="entry name" value="GNAT_dom"/>
</dbReference>
<evidence type="ECO:0000256" key="1">
    <source>
        <dbReference type="ARBA" id="ARBA00008694"/>
    </source>
</evidence>
<sequence>MAEDGEGAVVGMALYYYRYSTWKGKRLYLEDLVVTESARGKGVGKALLEATIQRAHDTNCTGLMWQVLDWNTPAIEFYKRFGVRFDEGWTNCHIDF</sequence>
<feature type="domain" description="N-acetyltransferase" evidence="4">
    <location>
        <begin position="1"/>
        <end position="96"/>
    </location>
</feature>
<evidence type="ECO:0000259" key="4">
    <source>
        <dbReference type="PROSITE" id="PS51186"/>
    </source>
</evidence>
<accession>A0A9P9Z7R6</accession>
<keyword evidence="3" id="KW-0012">Acyltransferase</keyword>
<dbReference type="Gene3D" id="3.40.630.30">
    <property type="match status" value="1"/>
</dbReference>
<dbReference type="PROSITE" id="PS51186">
    <property type="entry name" value="GNAT"/>
    <property type="match status" value="1"/>
</dbReference>
<comment type="caution">
    <text evidence="5">The sequence shown here is derived from an EMBL/GenBank/DDBJ whole genome shotgun (WGS) entry which is preliminary data.</text>
</comment>
<evidence type="ECO:0000256" key="2">
    <source>
        <dbReference type="ARBA" id="ARBA00022679"/>
    </source>
</evidence>
<dbReference type="OrthoDB" id="1737635at2759"/>
<dbReference type="GO" id="GO:0008080">
    <property type="term" value="F:N-acetyltransferase activity"/>
    <property type="evidence" value="ECO:0007669"/>
    <property type="project" value="TreeGrafter"/>
</dbReference>
<dbReference type="Pfam" id="PF00583">
    <property type="entry name" value="Acetyltransf_1"/>
    <property type="match status" value="1"/>
</dbReference>
<organism evidence="5 6">
    <name type="scientific">Rhynchospora breviuscula</name>
    <dbReference type="NCBI Taxonomy" id="2022672"/>
    <lineage>
        <taxon>Eukaryota</taxon>
        <taxon>Viridiplantae</taxon>
        <taxon>Streptophyta</taxon>
        <taxon>Embryophyta</taxon>
        <taxon>Tracheophyta</taxon>
        <taxon>Spermatophyta</taxon>
        <taxon>Magnoliopsida</taxon>
        <taxon>Liliopsida</taxon>
        <taxon>Poales</taxon>
        <taxon>Cyperaceae</taxon>
        <taxon>Cyperoideae</taxon>
        <taxon>Rhynchosporeae</taxon>
        <taxon>Rhynchospora</taxon>
    </lineage>
</organism>
<dbReference type="PANTHER" id="PTHR10545">
    <property type="entry name" value="DIAMINE N-ACETYLTRANSFERASE"/>
    <property type="match status" value="1"/>
</dbReference>
<protein>
    <recommendedName>
        <fullName evidence="4">N-acetyltransferase domain-containing protein</fullName>
    </recommendedName>
</protein>
<dbReference type="InterPro" id="IPR051016">
    <property type="entry name" value="Diverse_Substrate_AcTransf"/>
</dbReference>
<keyword evidence="6" id="KW-1185">Reference proteome</keyword>
<dbReference type="PANTHER" id="PTHR10545:SF29">
    <property type="entry name" value="GH14572P-RELATED"/>
    <property type="match status" value="1"/>
</dbReference>
<reference evidence="5" key="1">
    <citation type="journal article" date="2022" name="Cell">
        <title>Repeat-based holocentromeres influence genome architecture and karyotype evolution.</title>
        <authorList>
            <person name="Hofstatter P.G."/>
            <person name="Thangavel G."/>
            <person name="Lux T."/>
            <person name="Neumann P."/>
            <person name="Vondrak T."/>
            <person name="Novak P."/>
            <person name="Zhang M."/>
            <person name="Costa L."/>
            <person name="Castellani M."/>
            <person name="Scott A."/>
            <person name="Toegelov H."/>
            <person name="Fuchs J."/>
            <person name="Mata-Sucre Y."/>
            <person name="Dias Y."/>
            <person name="Vanzela A.L.L."/>
            <person name="Huettel B."/>
            <person name="Almeida C.C.S."/>
            <person name="Simkova H."/>
            <person name="Souza G."/>
            <person name="Pedrosa-Harand A."/>
            <person name="Macas J."/>
            <person name="Mayer K.F.X."/>
            <person name="Houben A."/>
            <person name="Marques A."/>
        </authorList>
    </citation>
    <scope>NUCLEOTIDE SEQUENCE</scope>
    <source>
        <strain evidence="5">RhyBre1mFocal</strain>
    </source>
</reference>
<gene>
    <name evidence="5" type="ORF">LUZ63_020862</name>
</gene>
<comment type="similarity">
    <text evidence="1">Belongs to the acetyltransferase family.</text>
</comment>
<dbReference type="SUPFAM" id="SSF55729">
    <property type="entry name" value="Acyl-CoA N-acyltransferases (Nat)"/>
    <property type="match status" value="1"/>
</dbReference>
<evidence type="ECO:0000313" key="6">
    <source>
        <dbReference type="Proteomes" id="UP001151287"/>
    </source>
</evidence>